<gene>
    <name evidence="3" type="ORF">DXG03_005515</name>
</gene>
<comment type="caution">
    <text evidence="3">The sequence shown here is derived from an EMBL/GenBank/DDBJ whole genome shotgun (WGS) entry which is preliminary data.</text>
</comment>
<name>A0A9P7G7T7_9AGAR</name>
<feature type="region of interest" description="Disordered" evidence="1">
    <location>
        <begin position="322"/>
        <end position="348"/>
    </location>
</feature>
<protein>
    <submittedName>
        <fullName evidence="3">Uncharacterized protein</fullName>
    </submittedName>
</protein>
<sequence length="348" mass="38785">MARLLVFYHSRRHWLPLPSCTLIDVSSSEPRHIKSWVLSRVVRDYEVPEGNTGGLTITFFRTSRNKKTGVPDRDWLYYTGILVILFQLGVATMLVGNWNIIMVTVGGILLVQAQAALPQWRKELWAARPVAHDKHGVICLTRGNGSPYVHHQRWIGRNVHSASTIPATALLFVLWLGHLVAFTMQGMKSGTWYFLAIMAVGMIGLFQNAVASGVRRRPGALGFHLDKVDEIHDEKVYVALQKAEDKEKKVGLALVDVFFTGGLNPSEGAWRNDTLAMYDAYHAAAEKELRNESNFVGAGVRWDLKVLVTAVGWVAQNDALTPSLRTSAPNPTHAHLNARRPSFRSSQS</sequence>
<feature type="transmembrane region" description="Helical" evidence="2">
    <location>
        <begin position="190"/>
        <end position="211"/>
    </location>
</feature>
<evidence type="ECO:0000313" key="3">
    <source>
        <dbReference type="EMBL" id="KAG5645677.1"/>
    </source>
</evidence>
<dbReference type="AlphaFoldDB" id="A0A9P7G7T7"/>
<evidence type="ECO:0000313" key="4">
    <source>
        <dbReference type="Proteomes" id="UP000775547"/>
    </source>
</evidence>
<dbReference type="Proteomes" id="UP000775547">
    <property type="component" value="Unassembled WGS sequence"/>
</dbReference>
<dbReference type="EMBL" id="JABCKV010000034">
    <property type="protein sequence ID" value="KAG5645677.1"/>
    <property type="molecule type" value="Genomic_DNA"/>
</dbReference>
<keyword evidence="4" id="KW-1185">Reference proteome</keyword>
<reference evidence="3" key="2">
    <citation type="submission" date="2021-10" db="EMBL/GenBank/DDBJ databases">
        <title>Phylogenomics reveals ancestral predisposition of the termite-cultivated fungus Termitomyces towards a domesticated lifestyle.</title>
        <authorList>
            <person name="Auxier B."/>
            <person name="Grum-Grzhimaylo A."/>
            <person name="Cardenas M.E."/>
            <person name="Lodge J.D."/>
            <person name="Laessoe T."/>
            <person name="Pedersen O."/>
            <person name="Smith M.E."/>
            <person name="Kuyper T.W."/>
            <person name="Franco-Molano E.A."/>
            <person name="Baroni T.J."/>
            <person name="Aanen D.K."/>
        </authorList>
    </citation>
    <scope>NUCLEOTIDE SEQUENCE</scope>
    <source>
        <strain evidence="3">AP01</strain>
        <tissue evidence="3">Mycelium</tissue>
    </source>
</reference>
<proteinExistence type="predicted"/>
<reference evidence="3" key="1">
    <citation type="submission" date="2020-07" db="EMBL/GenBank/DDBJ databases">
        <authorList>
            <person name="Nieuwenhuis M."/>
            <person name="Van De Peppel L.J.J."/>
        </authorList>
    </citation>
    <scope>NUCLEOTIDE SEQUENCE</scope>
    <source>
        <strain evidence="3">AP01</strain>
        <tissue evidence="3">Mycelium</tissue>
    </source>
</reference>
<keyword evidence="2" id="KW-0472">Membrane</keyword>
<feature type="transmembrane region" description="Helical" evidence="2">
    <location>
        <begin position="75"/>
        <end position="94"/>
    </location>
</feature>
<dbReference type="OrthoDB" id="1937642at2759"/>
<accession>A0A9P7G7T7</accession>
<evidence type="ECO:0000256" key="1">
    <source>
        <dbReference type="SAM" id="MobiDB-lite"/>
    </source>
</evidence>
<evidence type="ECO:0000256" key="2">
    <source>
        <dbReference type="SAM" id="Phobius"/>
    </source>
</evidence>
<keyword evidence="2" id="KW-1133">Transmembrane helix</keyword>
<organism evidence="3 4">
    <name type="scientific">Asterophora parasitica</name>
    <dbReference type="NCBI Taxonomy" id="117018"/>
    <lineage>
        <taxon>Eukaryota</taxon>
        <taxon>Fungi</taxon>
        <taxon>Dikarya</taxon>
        <taxon>Basidiomycota</taxon>
        <taxon>Agaricomycotina</taxon>
        <taxon>Agaricomycetes</taxon>
        <taxon>Agaricomycetidae</taxon>
        <taxon>Agaricales</taxon>
        <taxon>Tricholomatineae</taxon>
        <taxon>Lyophyllaceae</taxon>
        <taxon>Asterophora</taxon>
    </lineage>
</organism>
<feature type="transmembrane region" description="Helical" evidence="2">
    <location>
        <begin position="162"/>
        <end position="184"/>
    </location>
</feature>
<keyword evidence="2" id="KW-0812">Transmembrane</keyword>